<comment type="subunit">
    <text evidence="5">Interacts with PAN1 and the clathrin heavy and light chains CHC1 and CLC1.</text>
</comment>
<dbReference type="GO" id="GO:0005546">
    <property type="term" value="F:phosphatidylinositol-4,5-bisphosphate binding"/>
    <property type="evidence" value="ECO:0007669"/>
    <property type="project" value="TreeGrafter"/>
</dbReference>
<feature type="compositionally biased region" description="Basic and acidic residues" evidence="6">
    <location>
        <begin position="270"/>
        <end position="288"/>
    </location>
</feature>
<protein>
    <submittedName>
        <fullName evidence="8">ENTH domain-containing protein C19F8.03c</fullName>
    </submittedName>
</protein>
<dbReference type="InterPro" id="IPR014712">
    <property type="entry name" value="ANTH_dom_sf"/>
</dbReference>
<feature type="compositionally biased region" description="Low complexity" evidence="6">
    <location>
        <begin position="337"/>
        <end position="356"/>
    </location>
</feature>
<dbReference type="Gene3D" id="1.20.58.150">
    <property type="entry name" value="ANTH domain"/>
    <property type="match status" value="1"/>
</dbReference>
<dbReference type="PANTHER" id="PTHR22951">
    <property type="entry name" value="CLATHRIN ASSEMBLY PROTEIN"/>
    <property type="match status" value="1"/>
</dbReference>
<comment type="similarity">
    <text evidence="4">Belongs to the AP180 family.</text>
</comment>
<dbReference type="FunFam" id="1.20.58.150:FF:000004">
    <property type="entry name" value="ENTH domain protein"/>
    <property type="match status" value="1"/>
</dbReference>
<evidence type="ECO:0000313" key="8">
    <source>
        <dbReference type="EMBL" id="PRT57090.1"/>
    </source>
</evidence>
<accession>A0A2T0FQ36</accession>
<dbReference type="GO" id="GO:0005545">
    <property type="term" value="F:1-phosphatidylinositol binding"/>
    <property type="evidence" value="ECO:0007669"/>
    <property type="project" value="InterPro"/>
</dbReference>
<dbReference type="GO" id="GO:0072583">
    <property type="term" value="P:clathrin-dependent endocytosis"/>
    <property type="evidence" value="ECO:0007669"/>
    <property type="project" value="InterPro"/>
</dbReference>
<evidence type="ECO:0000256" key="2">
    <source>
        <dbReference type="ARBA" id="ARBA00022490"/>
    </source>
</evidence>
<dbReference type="InterPro" id="IPR011417">
    <property type="entry name" value="ANTH_dom"/>
</dbReference>
<dbReference type="Pfam" id="PF07651">
    <property type="entry name" value="ANTH"/>
    <property type="match status" value="1"/>
</dbReference>
<feature type="compositionally biased region" description="Polar residues" evidence="6">
    <location>
        <begin position="465"/>
        <end position="477"/>
    </location>
</feature>
<dbReference type="GeneID" id="36518458"/>
<evidence type="ECO:0000256" key="5">
    <source>
        <dbReference type="ARBA" id="ARBA00061916"/>
    </source>
</evidence>
<dbReference type="Proteomes" id="UP000238350">
    <property type="component" value="Unassembled WGS sequence"/>
</dbReference>
<evidence type="ECO:0000256" key="4">
    <source>
        <dbReference type="ARBA" id="ARBA00061059"/>
    </source>
</evidence>
<dbReference type="GO" id="GO:0048268">
    <property type="term" value="P:clathrin coat assembly"/>
    <property type="evidence" value="ECO:0007669"/>
    <property type="project" value="InterPro"/>
</dbReference>
<evidence type="ECO:0000256" key="1">
    <source>
        <dbReference type="ARBA" id="ARBA00004496"/>
    </source>
</evidence>
<dbReference type="GO" id="GO:0006900">
    <property type="term" value="P:vesicle budding from membrane"/>
    <property type="evidence" value="ECO:0007669"/>
    <property type="project" value="TreeGrafter"/>
</dbReference>
<dbReference type="Gene3D" id="1.25.40.90">
    <property type="match status" value="1"/>
</dbReference>
<evidence type="ECO:0000256" key="3">
    <source>
        <dbReference type="ARBA" id="ARBA00058079"/>
    </source>
</evidence>
<dbReference type="GO" id="GO:0032050">
    <property type="term" value="F:clathrin heavy chain binding"/>
    <property type="evidence" value="ECO:0007669"/>
    <property type="project" value="TreeGrafter"/>
</dbReference>
<comment type="caution">
    <text evidence="8">The sequence shown here is derived from an EMBL/GenBank/DDBJ whole genome shotgun (WGS) entry which is preliminary data.</text>
</comment>
<dbReference type="InterPro" id="IPR045192">
    <property type="entry name" value="AP180-like"/>
</dbReference>
<sequence>MLKLVKGATKPKAAAPKAKYIEPILATTYEEGKDFATTMEALGRVLAKTPAWTSQYKALIVLHIMIREGSEEVTLKYLSKHPRMLEPDEATARQAVGLLRYCRYISVRAAQFRETKVDYVRYKTRQGHGRLYGLTVDKGLLRESESVIVQLEALLKCHFEEQDVDNDVVLMVFRLLSHDLLSLFQVLNEGVINLLEHYFELSKVDAETALDVYRGFTRLTNKVISFLRVAKNLEYQTKFHVPNIKHAPTSLVSSLEMYLNDPDFETNRRQYLAEKSAKPRRDREDRSELAQQPTANQRELSAKVQGDESSQPPAMQQRQPSFKLSNQMQQPQTIQFAQPAQPVQSQQPQPVQAAPARSSFDLLDFGQATSAPAAAPAAAPVPAQPSPYNPFYAQVQQEVLAQTQAAQIQLEQSQAQMQMQQMQYQQQQLQQSQLLQAQLTGGWDLGQVPSHQQQQPFANQQVAQHTQPMQSQSSILPVQTTGYNPFKRVSMSTNPFAQDQVNPQQSHFVPQMASQMAQQVTGTNPFRNSIQ</sequence>
<evidence type="ECO:0000259" key="7">
    <source>
        <dbReference type="PROSITE" id="PS50942"/>
    </source>
</evidence>
<evidence type="ECO:0000256" key="6">
    <source>
        <dbReference type="SAM" id="MobiDB-lite"/>
    </source>
</evidence>
<proteinExistence type="inferred from homology"/>
<dbReference type="InterPro" id="IPR013809">
    <property type="entry name" value="ENTH"/>
</dbReference>
<dbReference type="GO" id="GO:0000149">
    <property type="term" value="F:SNARE binding"/>
    <property type="evidence" value="ECO:0007669"/>
    <property type="project" value="TreeGrafter"/>
</dbReference>
<dbReference type="PROSITE" id="PS50942">
    <property type="entry name" value="ENTH"/>
    <property type="match status" value="1"/>
</dbReference>
<reference evidence="8 9" key="1">
    <citation type="submission" date="2017-04" db="EMBL/GenBank/DDBJ databases">
        <title>Genome sequencing of [Candida] sorbophila.</title>
        <authorList>
            <person name="Ahn J.O."/>
        </authorList>
    </citation>
    <scope>NUCLEOTIDE SEQUENCE [LARGE SCALE GENOMIC DNA]</scope>
    <source>
        <strain evidence="8 9">DS02</strain>
    </source>
</reference>
<comment type="function">
    <text evidence="3">Involved in endocytosis and clathrin cage assembly.</text>
</comment>
<feature type="region of interest" description="Disordered" evidence="6">
    <location>
        <begin position="270"/>
        <end position="356"/>
    </location>
</feature>
<evidence type="ECO:0000313" key="9">
    <source>
        <dbReference type="Proteomes" id="UP000238350"/>
    </source>
</evidence>
<dbReference type="EMBL" id="NDIQ01000022">
    <property type="protein sequence ID" value="PRT57090.1"/>
    <property type="molecule type" value="Genomic_DNA"/>
</dbReference>
<dbReference type="SMART" id="SM00273">
    <property type="entry name" value="ENTH"/>
    <property type="match status" value="1"/>
</dbReference>
<dbReference type="PANTHER" id="PTHR22951:SF5">
    <property type="entry name" value="PHOSPHATIDYLINOSITOL-BINDING CLATHRIN ASSEMBLY PROTEIN LAP"/>
    <property type="match status" value="1"/>
</dbReference>
<feature type="region of interest" description="Disordered" evidence="6">
    <location>
        <begin position="448"/>
        <end position="477"/>
    </location>
</feature>
<dbReference type="AlphaFoldDB" id="A0A2T0FQ36"/>
<name>A0A2T0FQ36_9ASCO</name>
<dbReference type="OrthoDB" id="44015at2759"/>
<dbReference type="SUPFAM" id="SSF89009">
    <property type="entry name" value="GAT-like domain"/>
    <property type="match status" value="1"/>
</dbReference>
<dbReference type="STRING" id="45607.A0A2T0FQ36"/>
<comment type="subcellular location">
    <subcellularLocation>
        <location evidence="1">Cytoplasm</location>
    </subcellularLocation>
</comment>
<gene>
    <name evidence="8" type="ORF">B9G98_04710</name>
</gene>
<dbReference type="GO" id="GO:0030136">
    <property type="term" value="C:clathrin-coated vesicle"/>
    <property type="evidence" value="ECO:0007669"/>
    <property type="project" value="InterPro"/>
</dbReference>
<feature type="compositionally biased region" description="Polar residues" evidence="6">
    <location>
        <begin position="307"/>
        <end position="336"/>
    </location>
</feature>
<keyword evidence="9" id="KW-1185">Reference proteome</keyword>
<organism evidence="8 9">
    <name type="scientific">Wickerhamiella sorbophila</name>
    <dbReference type="NCBI Taxonomy" id="45607"/>
    <lineage>
        <taxon>Eukaryota</taxon>
        <taxon>Fungi</taxon>
        <taxon>Dikarya</taxon>
        <taxon>Ascomycota</taxon>
        <taxon>Saccharomycotina</taxon>
        <taxon>Dipodascomycetes</taxon>
        <taxon>Dipodascales</taxon>
        <taxon>Trichomonascaceae</taxon>
        <taxon>Wickerhamiella</taxon>
    </lineage>
</organism>
<feature type="compositionally biased region" description="Polar residues" evidence="6">
    <location>
        <begin position="289"/>
        <end position="299"/>
    </location>
</feature>
<dbReference type="GO" id="GO:0005905">
    <property type="term" value="C:clathrin-coated pit"/>
    <property type="evidence" value="ECO:0007669"/>
    <property type="project" value="TreeGrafter"/>
</dbReference>
<dbReference type="RefSeq" id="XP_024667035.1">
    <property type="nucleotide sequence ID" value="XM_024811267.1"/>
</dbReference>
<feature type="compositionally biased region" description="Low complexity" evidence="6">
    <location>
        <begin position="452"/>
        <end position="464"/>
    </location>
</feature>
<feature type="domain" description="ENTH" evidence="7">
    <location>
        <begin position="1"/>
        <end position="126"/>
    </location>
</feature>
<dbReference type="SUPFAM" id="SSF48464">
    <property type="entry name" value="ENTH/VHS domain"/>
    <property type="match status" value="1"/>
</dbReference>
<dbReference type="InterPro" id="IPR008942">
    <property type="entry name" value="ENTH_VHS"/>
</dbReference>
<keyword evidence="2" id="KW-0963">Cytoplasm</keyword>